<comment type="caution">
    <text evidence="3">The sequence shown here is derived from an EMBL/GenBank/DDBJ whole genome shotgun (WGS) entry which is preliminary data.</text>
</comment>
<dbReference type="Gene3D" id="3.30.1540.10">
    <property type="entry name" value="formyl-coa transferase, domain 3"/>
    <property type="match status" value="1"/>
</dbReference>
<evidence type="ECO:0000313" key="3">
    <source>
        <dbReference type="EMBL" id="RMC35442.1"/>
    </source>
</evidence>
<evidence type="ECO:0000256" key="1">
    <source>
        <dbReference type="ARBA" id="ARBA00022679"/>
    </source>
</evidence>
<dbReference type="SUPFAM" id="SSF89796">
    <property type="entry name" value="CoA-transferase family III (CaiB/BaiF)"/>
    <property type="match status" value="1"/>
</dbReference>
<dbReference type="InterPro" id="IPR023606">
    <property type="entry name" value="CoA-Trfase_III_dom_1_sf"/>
</dbReference>
<dbReference type="InterPro" id="IPR044855">
    <property type="entry name" value="CoA-Trfase_III_dom3_sf"/>
</dbReference>
<name>A0A3M0MCE8_9RHOB</name>
<keyword evidence="1 3" id="KW-0808">Transferase</keyword>
<keyword evidence="4" id="KW-1185">Reference proteome</keyword>
<reference evidence="3 4" key="1">
    <citation type="submission" date="2018-07" db="EMBL/GenBank/DDBJ databases">
        <authorList>
            <person name="Zhang Y."/>
            <person name="Wang L."/>
            <person name="Ma S."/>
        </authorList>
    </citation>
    <scope>NUCLEOTIDE SEQUENCE [LARGE SCALE GENOMIC DNA]</scope>
    <source>
        <strain evidence="3 4">4-2</strain>
    </source>
</reference>
<dbReference type="EMBL" id="QOKZ01000003">
    <property type="protein sequence ID" value="RMC35442.1"/>
    <property type="molecule type" value="Genomic_DNA"/>
</dbReference>
<sequence length="411" mass="44282">MSSAAPLAGIVVLDLSRILAGPTATQALADLGAEVIKIERPGHGDDTRKWGPPFVRDSDGRETSESAYYLSANRGKKSVAINIAEPEGQSLIRKLAEKADILIENFKSGDMARYGLDYASLSDVNPRLIYCSITGFGQTGPNAHRAGYDFLIQGEAGIMSLTGEADGRPLKVGVGIADVMCGMYALTGILAALQARHRSGRGQHIDVCLYDTQVAWLINQGVGYLTDGQVPPRRGNDHPTIVPYGAFPASDGEFIIAIGNDAQFRRFVSDAGRAELADDPRFATNAERVRNRAELIPIIEEMTRMRPASCWLERLEALSVPGGPINDLRQVFDSPQVAARDMRISLPHPLAGGGNVDLIGNPLKFSDTPVHYGNAPPLLGQHTAEVLRDHLGLARQELDRLKASGVIGEME</sequence>
<dbReference type="InterPro" id="IPR050483">
    <property type="entry name" value="CoA-transferase_III_domain"/>
</dbReference>
<dbReference type="AlphaFoldDB" id="A0A3M0MCE8"/>
<accession>A0A3M0MCE8</accession>
<dbReference type="Pfam" id="PF02515">
    <property type="entry name" value="CoA_transf_3"/>
    <property type="match status" value="1"/>
</dbReference>
<dbReference type="RefSeq" id="WP_122112065.1">
    <property type="nucleotide sequence ID" value="NZ_QOKZ01000003.1"/>
</dbReference>
<organism evidence="3 4">
    <name type="scientific">Paracoccus alkanivorans</name>
    <dbReference type="NCBI Taxonomy" id="2116655"/>
    <lineage>
        <taxon>Bacteria</taxon>
        <taxon>Pseudomonadati</taxon>
        <taxon>Pseudomonadota</taxon>
        <taxon>Alphaproteobacteria</taxon>
        <taxon>Rhodobacterales</taxon>
        <taxon>Paracoccaceae</taxon>
        <taxon>Paracoccus</taxon>
    </lineage>
</organism>
<dbReference type="InterPro" id="IPR003673">
    <property type="entry name" value="CoA-Trfase_fam_III"/>
</dbReference>
<evidence type="ECO:0000256" key="2">
    <source>
        <dbReference type="SAM" id="MobiDB-lite"/>
    </source>
</evidence>
<dbReference type="Proteomes" id="UP000273516">
    <property type="component" value="Unassembled WGS sequence"/>
</dbReference>
<proteinExistence type="predicted"/>
<dbReference type="GO" id="GO:0008410">
    <property type="term" value="F:CoA-transferase activity"/>
    <property type="evidence" value="ECO:0007669"/>
    <property type="project" value="TreeGrafter"/>
</dbReference>
<dbReference type="Gene3D" id="3.40.50.10540">
    <property type="entry name" value="Crotonobetainyl-coa:carnitine coa-transferase, domain 1"/>
    <property type="match status" value="1"/>
</dbReference>
<dbReference type="PANTHER" id="PTHR48207:SF3">
    <property type="entry name" value="SUCCINATE--HYDROXYMETHYLGLUTARATE COA-TRANSFERASE"/>
    <property type="match status" value="1"/>
</dbReference>
<dbReference type="PANTHER" id="PTHR48207">
    <property type="entry name" value="SUCCINATE--HYDROXYMETHYLGLUTARATE COA-TRANSFERASE"/>
    <property type="match status" value="1"/>
</dbReference>
<protein>
    <submittedName>
        <fullName evidence="3">CoA transferase</fullName>
    </submittedName>
</protein>
<gene>
    <name evidence="3" type="ORF">C9E81_09410</name>
</gene>
<evidence type="ECO:0000313" key="4">
    <source>
        <dbReference type="Proteomes" id="UP000273516"/>
    </source>
</evidence>
<dbReference type="OrthoDB" id="7208981at2"/>
<feature type="region of interest" description="Disordered" evidence="2">
    <location>
        <begin position="42"/>
        <end position="62"/>
    </location>
</feature>